<protein>
    <submittedName>
        <fullName evidence="1">Uncharacterized protein</fullName>
    </submittedName>
</protein>
<dbReference type="EMBL" id="MT144089">
    <property type="protein sequence ID" value="QJA48539.1"/>
    <property type="molecule type" value="Genomic_DNA"/>
</dbReference>
<dbReference type="EMBL" id="MT141578">
    <property type="protein sequence ID" value="QJA68005.1"/>
    <property type="molecule type" value="Genomic_DNA"/>
</dbReference>
<evidence type="ECO:0000313" key="2">
    <source>
        <dbReference type="EMBL" id="QJA68005.1"/>
    </source>
</evidence>
<reference evidence="1" key="1">
    <citation type="submission" date="2020-03" db="EMBL/GenBank/DDBJ databases">
        <title>The deep terrestrial virosphere.</title>
        <authorList>
            <person name="Holmfeldt K."/>
            <person name="Nilsson E."/>
            <person name="Simone D."/>
            <person name="Lopez-Fernandez M."/>
            <person name="Wu X."/>
            <person name="de Brujin I."/>
            <person name="Lundin D."/>
            <person name="Andersson A."/>
            <person name="Bertilsson S."/>
            <person name="Dopson M."/>
        </authorList>
    </citation>
    <scope>NUCLEOTIDE SEQUENCE</scope>
    <source>
        <strain evidence="4">MM415A00131</strain>
        <strain evidence="2">MM415B00138</strain>
        <strain evidence="1">TM448A01005</strain>
        <strain evidence="3">TM448B01482</strain>
    </source>
</reference>
<name>A0A6H1ZM46_9ZZZZ</name>
<dbReference type="EMBL" id="MT145193">
    <property type="protein sequence ID" value="QJI04990.1"/>
    <property type="molecule type" value="Genomic_DNA"/>
</dbReference>
<gene>
    <name evidence="4" type="ORF">MM415A00131_0008</name>
    <name evidence="2" type="ORF">MM415B00138_0055</name>
    <name evidence="1" type="ORF">TM448A01005_0011</name>
    <name evidence="3" type="ORF">TM448B01482_0005</name>
</gene>
<dbReference type="AlphaFoldDB" id="A0A6H1ZM46"/>
<dbReference type="EMBL" id="MT144767">
    <property type="protein sequence ID" value="QJH99076.1"/>
    <property type="molecule type" value="Genomic_DNA"/>
</dbReference>
<evidence type="ECO:0000313" key="1">
    <source>
        <dbReference type="EMBL" id="QJA48539.1"/>
    </source>
</evidence>
<organism evidence="1">
    <name type="scientific">viral metagenome</name>
    <dbReference type="NCBI Taxonomy" id="1070528"/>
    <lineage>
        <taxon>unclassified sequences</taxon>
        <taxon>metagenomes</taxon>
        <taxon>organismal metagenomes</taxon>
    </lineage>
</organism>
<evidence type="ECO:0000313" key="4">
    <source>
        <dbReference type="EMBL" id="QJI04990.1"/>
    </source>
</evidence>
<evidence type="ECO:0000313" key="3">
    <source>
        <dbReference type="EMBL" id="QJH99076.1"/>
    </source>
</evidence>
<sequence length="101" mass="11506">MNVLTRLCTLEFAKRMKQVATNNMTERFMSGGQDLKSYKVLHDEIAGFYEKQVEAAFTDIEHKAEMSLILNELMTIKHAMVVLMANTPIKETPNKGEVQDV</sequence>
<accession>A0A6H1ZM46</accession>
<proteinExistence type="predicted"/>